<accession>A0ABS7SW76</accession>
<evidence type="ECO:0000313" key="2">
    <source>
        <dbReference type="EMBL" id="MBZ2385783.1"/>
    </source>
</evidence>
<dbReference type="RefSeq" id="WP_223417539.1">
    <property type="nucleotide sequence ID" value="NZ_JAIPME010000001.1"/>
</dbReference>
<organism evidence="2 4">
    <name type="scientific">Anaerococcus murdochii</name>
    <dbReference type="NCBI Taxonomy" id="411577"/>
    <lineage>
        <taxon>Bacteria</taxon>
        <taxon>Bacillati</taxon>
        <taxon>Bacillota</taxon>
        <taxon>Tissierellia</taxon>
        <taxon>Tissierellales</taxon>
        <taxon>Peptoniphilaceae</taxon>
        <taxon>Anaerococcus</taxon>
    </lineage>
</organism>
<dbReference type="Pfam" id="PF03837">
    <property type="entry name" value="RecT"/>
    <property type="match status" value="1"/>
</dbReference>
<sequence>MTNAKQALQKKNDSRTPAQRKQDTVRGLLKSMEGEIKNALPAYLPVEKFIRTALTAINSNPKLANCTQESLLAAIMNSAQLGLEFNTPLGEAYLIPYENKKKRITTVNFQIGYRGLLKLAYNTGQFKRITAREVRENEKFDFDYGTGEITHKPCLTGDSGDVIGYYAIYQTKDGGQDVFYMSKDDARNYGIKFSKSFNYSDSPWQTNFDAMAKKSALIQVLKYAPKAIESQALVQATNFDNANFEKSRTVESGERVYQVDYDLEPTEVVEVEEKEAPANVDKETGEVIEVDKQSGLFDDDFEPVKEV</sequence>
<evidence type="ECO:0000256" key="1">
    <source>
        <dbReference type="SAM" id="MobiDB-lite"/>
    </source>
</evidence>
<keyword evidence="4" id="KW-1185">Reference proteome</keyword>
<feature type="compositionally biased region" description="Basic and acidic residues" evidence="1">
    <location>
        <begin position="10"/>
        <end position="23"/>
    </location>
</feature>
<dbReference type="Proteomes" id="UP000734271">
    <property type="component" value="Unassembled WGS sequence"/>
</dbReference>
<dbReference type="EMBL" id="JAIPME010000002">
    <property type="protein sequence ID" value="MBZ2387813.1"/>
    <property type="molecule type" value="Genomic_DNA"/>
</dbReference>
<gene>
    <name evidence="2" type="ORF">K8P03_00390</name>
    <name evidence="3" type="ORF">K8P03_11070</name>
</gene>
<dbReference type="NCBIfam" id="TIGR00616">
    <property type="entry name" value="rect"/>
    <property type="match status" value="1"/>
</dbReference>
<protein>
    <submittedName>
        <fullName evidence="2">Recombinase RecT</fullName>
    </submittedName>
</protein>
<feature type="region of interest" description="Disordered" evidence="1">
    <location>
        <begin position="1"/>
        <end position="23"/>
    </location>
</feature>
<dbReference type="InterPro" id="IPR018330">
    <property type="entry name" value="RecT_fam"/>
</dbReference>
<name>A0ABS7SW76_9FIRM</name>
<reference evidence="2 4" key="1">
    <citation type="submission" date="2021-08" db="EMBL/GenBank/DDBJ databases">
        <title>FDA dAtabase for Regulatory Grade micrObial Sequences (FDA-ARGOS): Supporting development and validation of Infectious Disease Dx tests.</title>
        <authorList>
            <person name="Sproer C."/>
            <person name="Gronow S."/>
            <person name="Severitt S."/>
            <person name="Schroder I."/>
            <person name="Tallon L."/>
            <person name="Sadzewicz L."/>
            <person name="Zhao X."/>
            <person name="Boylan J."/>
            <person name="Ott S."/>
            <person name="Bowen H."/>
            <person name="Vavikolanu K."/>
            <person name="Hazen T."/>
            <person name="Aluvathingal J."/>
            <person name="Nadendla S."/>
            <person name="Lowell S."/>
            <person name="Myers T."/>
            <person name="Yan Y."/>
            <person name="Sichtig H."/>
        </authorList>
    </citation>
    <scope>NUCLEOTIDE SEQUENCE [LARGE SCALE GENOMIC DNA]</scope>
    <source>
        <strain evidence="2 4">FDAARGOS_1460</strain>
    </source>
</reference>
<comment type="caution">
    <text evidence="2">The sequence shown here is derived from an EMBL/GenBank/DDBJ whole genome shotgun (WGS) entry which is preliminary data.</text>
</comment>
<proteinExistence type="predicted"/>
<dbReference type="InterPro" id="IPR004590">
    <property type="entry name" value="ssDNA_annealing_RecT"/>
</dbReference>
<evidence type="ECO:0000313" key="3">
    <source>
        <dbReference type="EMBL" id="MBZ2387813.1"/>
    </source>
</evidence>
<evidence type="ECO:0000313" key="4">
    <source>
        <dbReference type="Proteomes" id="UP000734271"/>
    </source>
</evidence>
<dbReference type="EMBL" id="JAIPME010000001">
    <property type="protein sequence ID" value="MBZ2385783.1"/>
    <property type="molecule type" value="Genomic_DNA"/>
</dbReference>